<dbReference type="Pfam" id="PF00027">
    <property type="entry name" value="cNMP_binding"/>
    <property type="match status" value="1"/>
</dbReference>
<dbReference type="SUPFAM" id="SSF51206">
    <property type="entry name" value="cAMP-binding domain-like"/>
    <property type="match status" value="1"/>
</dbReference>
<comment type="caution">
    <text evidence="2">The sequence shown here is derived from an EMBL/GenBank/DDBJ whole genome shotgun (WGS) entry which is preliminary data.</text>
</comment>
<keyword evidence="3" id="KW-1185">Reference proteome</keyword>
<dbReference type="PROSITE" id="PS50042">
    <property type="entry name" value="CNMP_BINDING_3"/>
    <property type="match status" value="1"/>
</dbReference>
<sequence>MLNLKMALSFGGTLNQEEVITVCAAFKEYRFKPGEQFLSIGTISRKIGFLDSGILRAYIVDTKLNEVTTYFIRENQFAVEIKSFYDNEPSHLAFEAVTDCCVFAIDRMEWVRLSERVPKLYILTKSLTEAALLNKIKDNEFLHFGAAKDKYLFFLENYPELALRVPMQYIASYLKITPQSLSRIRKGLGEQQKATND</sequence>
<dbReference type="RefSeq" id="WP_379021898.1">
    <property type="nucleotide sequence ID" value="NZ_JBHRTA010000030.1"/>
</dbReference>
<dbReference type="InterPro" id="IPR000595">
    <property type="entry name" value="cNMP-bd_dom"/>
</dbReference>
<dbReference type="CDD" id="cd00038">
    <property type="entry name" value="CAP_ED"/>
    <property type="match status" value="1"/>
</dbReference>
<dbReference type="Proteomes" id="UP001595526">
    <property type="component" value="Unassembled WGS sequence"/>
</dbReference>
<gene>
    <name evidence="2" type="ORF">ACFOET_09420</name>
</gene>
<dbReference type="EMBL" id="JBHRTA010000030">
    <property type="protein sequence ID" value="MFC3197830.1"/>
    <property type="molecule type" value="Genomic_DNA"/>
</dbReference>
<evidence type="ECO:0000313" key="3">
    <source>
        <dbReference type="Proteomes" id="UP001595526"/>
    </source>
</evidence>
<dbReference type="Gene3D" id="2.60.120.10">
    <property type="entry name" value="Jelly Rolls"/>
    <property type="match status" value="1"/>
</dbReference>
<dbReference type="InterPro" id="IPR018490">
    <property type="entry name" value="cNMP-bd_dom_sf"/>
</dbReference>
<evidence type="ECO:0000313" key="2">
    <source>
        <dbReference type="EMBL" id="MFC3197830.1"/>
    </source>
</evidence>
<reference evidence="3" key="1">
    <citation type="journal article" date="2019" name="Int. J. Syst. Evol. Microbiol.">
        <title>The Global Catalogue of Microorganisms (GCM) 10K type strain sequencing project: providing services to taxonomists for standard genome sequencing and annotation.</title>
        <authorList>
            <consortium name="The Broad Institute Genomics Platform"/>
            <consortium name="The Broad Institute Genome Sequencing Center for Infectious Disease"/>
            <person name="Wu L."/>
            <person name="Ma J."/>
        </authorList>
    </citation>
    <scope>NUCLEOTIDE SEQUENCE [LARGE SCALE GENOMIC DNA]</scope>
    <source>
        <strain evidence="3">KCTC 52416</strain>
    </source>
</reference>
<proteinExistence type="predicted"/>
<accession>A0ABV7JLR9</accession>
<name>A0ABV7JLR9_9SPHI</name>
<protein>
    <submittedName>
        <fullName evidence="2">Crp/Fnr family transcriptional regulator</fullName>
    </submittedName>
</protein>
<feature type="domain" description="Cyclic nucleotide-binding" evidence="1">
    <location>
        <begin position="10"/>
        <end position="113"/>
    </location>
</feature>
<evidence type="ECO:0000259" key="1">
    <source>
        <dbReference type="PROSITE" id="PS50042"/>
    </source>
</evidence>
<dbReference type="InterPro" id="IPR014710">
    <property type="entry name" value="RmlC-like_jellyroll"/>
</dbReference>
<organism evidence="2 3">
    <name type="scientific">Parapedobacter deserti</name>
    <dbReference type="NCBI Taxonomy" id="1912957"/>
    <lineage>
        <taxon>Bacteria</taxon>
        <taxon>Pseudomonadati</taxon>
        <taxon>Bacteroidota</taxon>
        <taxon>Sphingobacteriia</taxon>
        <taxon>Sphingobacteriales</taxon>
        <taxon>Sphingobacteriaceae</taxon>
        <taxon>Parapedobacter</taxon>
    </lineage>
</organism>